<evidence type="ECO:0000256" key="1">
    <source>
        <dbReference type="SAM" id="MobiDB-lite"/>
    </source>
</evidence>
<evidence type="ECO:0000259" key="3">
    <source>
        <dbReference type="PROSITE" id="PS50053"/>
    </source>
</evidence>
<feature type="domain" description="Ubiquitin-like" evidence="3">
    <location>
        <begin position="8"/>
        <end position="78"/>
    </location>
</feature>
<dbReference type="PROSITE" id="PS50030">
    <property type="entry name" value="UBA"/>
    <property type="match status" value="1"/>
</dbReference>
<evidence type="ECO:0000313" key="4">
    <source>
        <dbReference type="EMBL" id="KAJ2845684.1"/>
    </source>
</evidence>
<dbReference type="FunFam" id="1.10.260.100:FF:000001">
    <property type="entry name" value="Ubiquilin 1"/>
    <property type="match status" value="1"/>
</dbReference>
<dbReference type="Gene3D" id="3.10.20.90">
    <property type="entry name" value="Phosphatidylinositol 3-kinase Catalytic Subunit, Chain A, domain 1"/>
    <property type="match status" value="1"/>
</dbReference>
<dbReference type="Pfam" id="PF23195">
    <property type="entry name" value="UBQLN1"/>
    <property type="match status" value="1"/>
</dbReference>
<dbReference type="SUPFAM" id="SSF54236">
    <property type="entry name" value="Ubiquitin-like"/>
    <property type="match status" value="1"/>
</dbReference>
<feature type="region of interest" description="Disordered" evidence="1">
    <location>
        <begin position="289"/>
        <end position="352"/>
    </location>
</feature>
<feature type="region of interest" description="Disordered" evidence="1">
    <location>
        <begin position="198"/>
        <end position="238"/>
    </location>
</feature>
<dbReference type="EMBL" id="JANBUW010000737">
    <property type="protein sequence ID" value="KAJ2845684.1"/>
    <property type="molecule type" value="Genomic_DNA"/>
</dbReference>
<dbReference type="SUPFAM" id="SSF46934">
    <property type="entry name" value="UBA-like"/>
    <property type="match status" value="1"/>
</dbReference>
<protein>
    <recommendedName>
        <fullName evidence="6">Ubiquilin</fullName>
    </recommendedName>
</protein>
<dbReference type="GO" id="GO:0006511">
    <property type="term" value="P:ubiquitin-dependent protein catabolic process"/>
    <property type="evidence" value="ECO:0007669"/>
    <property type="project" value="TreeGrafter"/>
</dbReference>
<reference evidence="4" key="1">
    <citation type="submission" date="2022-07" db="EMBL/GenBank/DDBJ databases">
        <title>Phylogenomic reconstructions and comparative analyses of Kickxellomycotina fungi.</title>
        <authorList>
            <person name="Reynolds N.K."/>
            <person name="Stajich J.E."/>
            <person name="Barry K."/>
            <person name="Grigoriev I.V."/>
            <person name="Crous P."/>
            <person name="Smith M.E."/>
        </authorList>
    </citation>
    <scope>NUCLEOTIDE SEQUENCE</scope>
    <source>
        <strain evidence="4">NRRL 1566</strain>
    </source>
</reference>
<dbReference type="PANTHER" id="PTHR10677:SF3">
    <property type="entry name" value="FI07626P-RELATED"/>
    <property type="match status" value="1"/>
</dbReference>
<feature type="domain" description="UBA" evidence="2">
    <location>
        <begin position="357"/>
        <end position="397"/>
    </location>
</feature>
<dbReference type="InterPro" id="IPR006636">
    <property type="entry name" value="STI1_HS-bd"/>
</dbReference>
<evidence type="ECO:0000259" key="2">
    <source>
        <dbReference type="PROSITE" id="PS50030"/>
    </source>
</evidence>
<dbReference type="InterPro" id="IPR029071">
    <property type="entry name" value="Ubiquitin-like_domsf"/>
</dbReference>
<gene>
    <name evidence="4" type="ORF">IWW36_004683</name>
</gene>
<dbReference type="InterPro" id="IPR015496">
    <property type="entry name" value="Ubiquilin"/>
</dbReference>
<dbReference type="SMART" id="SM00213">
    <property type="entry name" value="UBQ"/>
    <property type="match status" value="1"/>
</dbReference>
<sequence length="399" mass="44698">MENEESTITLLVRQTNGSVTEHQVSSLRITVGELKESLSQTTEIPKERIRLMFESQILKDSQTIEHYGIGNNSILRLVRLAGGQDTHPRNMFMPNPELAQTIMMANPQMREVMENNPELRQMMSNPEIMQQSINAAQNPRLMQEVQRNNDRVLSNLESAPGGYAHIRRMYNNIQKPLARVADNSFRFSLDELNRRRAKSMGVTRPDASKVNTTPLANPWARRTSRSNGRPGFDSRNPLAMVDQVSRNADRLARLNISAGQSASSQSSLSPTDDPLSLVQLQRQLSGLSPLAPATHQPLEDSGNTAAATTRSTQYPSSPREMSAMSVVNPAFERSSHDPSTQPSATLTESKRSQYLEQYHEELERLEEMGFEDREKNLRALIECNGNLSEALTLIAGEEE</sequence>
<proteinExistence type="predicted"/>
<keyword evidence="5" id="KW-1185">Reference proteome</keyword>
<dbReference type="PROSITE" id="PS50053">
    <property type="entry name" value="UBIQUITIN_2"/>
    <property type="match status" value="1"/>
</dbReference>
<dbReference type="Proteomes" id="UP001139887">
    <property type="component" value="Unassembled WGS sequence"/>
</dbReference>
<evidence type="ECO:0008006" key="6">
    <source>
        <dbReference type="Google" id="ProtNLM"/>
    </source>
</evidence>
<dbReference type="SMART" id="SM00727">
    <property type="entry name" value="STI1"/>
    <property type="match status" value="1"/>
</dbReference>
<evidence type="ECO:0000313" key="5">
    <source>
        <dbReference type="Proteomes" id="UP001139887"/>
    </source>
</evidence>
<comment type="caution">
    <text evidence="4">The sequence shown here is derived from an EMBL/GenBank/DDBJ whole genome shotgun (WGS) entry which is preliminary data.</text>
</comment>
<dbReference type="GO" id="GO:0005829">
    <property type="term" value="C:cytosol"/>
    <property type="evidence" value="ECO:0007669"/>
    <property type="project" value="TreeGrafter"/>
</dbReference>
<dbReference type="SMART" id="SM00165">
    <property type="entry name" value="UBA"/>
    <property type="match status" value="1"/>
</dbReference>
<dbReference type="InterPro" id="IPR000626">
    <property type="entry name" value="Ubiquitin-like_dom"/>
</dbReference>
<dbReference type="OrthoDB" id="267397at2759"/>
<dbReference type="InterPro" id="IPR015940">
    <property type="entry name" value="UBA"/>
</dbReference>
<name>A0A9W8LW17_9FUNG</name>
<organism evidence="4 5">
    <name type="scientific">Coemansia brasiliensis</name>
    <dbReference type="NCBI Taxonomy" id="2650707"/>
    <lineage>
        <taxon>Eukaryota</taxon>
        <taxon>Fungi</taxon>
        <taxon>Fungi incertae sedis</taxon>
        <taxon>Zoopagomycota</taxon>
        <taxon>Kickxellomycotina</taxon>
        <taxon>Kickxellomycetes</taxon>
        <taxon>Kickxellales</taxon>
        <taxon>Kickxellaceae</taxon>
        <taxon>Coemansia</taxon>
    </lineage>
</organism>
<feature type="compositionally biased region" description="Polar residues" evidence="1">
    <location>
        <begin position="337"/>
        <end position="347"/>
    </location>
</feature>
<dbReference type="InterPro" id="IPR009060">
    <property type="entry name" value="UBA-like_sf"/>
</dbReference>
<dbReference type="Gene3D" id="1.10.8.10">
    <property type="entry name" value="DNA helicase RuvA subunit, C-terminal domain"/>
    <property type="match status" value="1"/>
</dbReference>
<accession>A0A9W8LW17</accession>
<feature type="compositionally biased region" description="Polar residues" evidence="1">
    <location>
        <begin position="301"/>
        <end position="316"/>
    </location>
</feature>
<dbReference type="Gene3D" id="1.10.260.100">
    <property type="match status" value="1"/>
</dbReference>
<dbReference type="Pfam" id="PF00240">
    <property type="entry name" value="ubiquitin"/>
    <property type="match status" value="1"/>
</dbReference>
<dbReference type="PANTHER" id="PTHR10677">
    <property type="entry name" value="UBIQUILIN"/>
    <property type="match status" value="1"/>
</dbReference>
<dbReference type="AlphaFoldDB" id="A0A9W8LW17"/>
<dbReference type="Pfam" id="PF00627">
    <property type="entry name" value="UBA"/>
    <property type="match status" value="1"/>
</dbReference>
<dbReference type="GO" id="GO:0031593">
    <property type="term" value="F:polyubiquitin modification-dependent protein binding"/>
    <property type="evidence" value="ECO:0007669"/>
    <property type="project" value="TreeGrafter"/>
</dbReference>